<feature type="compositionally biased region" description="Low complexity" evidence="1">
    <location>
        <begin position="1000"/>
        <end position="1009"/>
    </location>
</feature>
<feature type="compositionally biased region" description="Basic and acidic residues" evidence="1">
    <location>
        <begin position="1023"/>
        <end position="1034"/>
    </location>
</feature>
<feature type="region of interest" description="Disordered" evidence="1">
    <location>
        <begin position="765"/>
        <end position="868"/>
    </location>
</feature>
<name>A0A1J9R8G9_9EURO</name>
<feature type="region of interest" description="Disordered" evidence="1">
    <location>
        <begin position="189"/>
        <end position="208"/>
    </location>
</feature>
<reference evidence="3 4" key="1">
    <citation type="submission" date="2015-08" db="EMBL/GenBank/DDBJ databases">
        <title>Emmonsia species relationships and genome sequence.</title>
        <authorList>
            <person name="Cuomo C.A."/>
            <person name="Schwartz I.S."/>
            <person name="Kenyon C."/>
            <person name="De Hoog G.S."/>
            <person name="Govender N.P."/>
            <person name="Botha A."/>
            <person name="Moreno L."/>
            <person name="De Vries M."/>
            <person name="Munoz J.F."/>
            <person name="Stielow J.B."/>
        </authorList>
    </citation>
    <scope>NUCLEOTIDE SEQUENCE [LARGE SCALE GENOMIC DNA]</scope>
    <source>
        <strain evidence="3 4">EI222</strain>
    </source>
</reference>
<feature type="compositionally biased region" description="Polar residues" evidence="1">
    <location>
        <begin position="827"/>
        <end position="837"/>
    </location>
</feature>
<keyword evidence="4" id="KW-1185">Reference proteome</keyword>
<feature type="region of interest" description="Disordered" evidence="1">
    <location>
        <begin position="356"/>
        <end position="472"/>
    </location>
</feature>
<feature type="compositionally biased region" description="Low complexity" evidence="1">
    <location>
        <begin position="553"/>
        <end position="563"/>
    </location>
</feature>
<feature type="compositionally biased region" description="Polar residues" evidence="1">
    <location>
        <begin position="394"/>
        <end position="411"/>
    </location>
</feature>
<proteinExistence type="predicted"/>
<sequence>MASEDGISVRQLRLKVLYTFDSENKTNCLARWPHLMDIQTAYIDEETQVGVIELKTCIQAIVSASPELVAKLGRDYTIYAYDYSEYETPLVGQGMLSWVLASASPTPDAPAHQSKTMVTGRVCKNSFGLFSKGGQETLEVKLRLVPVPTIYQNEYLSSMHKYRESSHAMPQEFDAQSWTNFVQANPGLLAAGGSGSAPPPELAPSPVDRSGIERLHQMLSEGSTPREFSNITTAEPYHADSPAHSTHAAPSRTSTPGLTRPCSQHQKRPSGDAFRPSSRASGSDTDSRRQPTPYMGRRDSTFSGYGSNDEVTEAPAPKRAKLLRADSQDRAYMNIERQPGSLRVAASTAASVRIHRPMPMNPAPTLAHASNDDPVRPPTPIPRGTTGAARPTRPSLSNLRRESSSTSQAPYTSPYAHPPETAATSPEDVRYGSAIDTPFNMPSSPPVMENMYPQTSSPLLPPLPDHDSGFMSGNLDSILDDNCIGNTLDDLETSASQVRQAPVHPKREKPTSPSQNVPQLQTNPNHCFPMSDSVVDTTANEPPPTLPPPPRRPTGSRPSSRASIRQNSKTLAPAPISQSEAERLSRQTIPASDPVRPAQTSQQQTPTWNGPMSDFPTSTTPAPMPSDYGKVRSGAGARRTKQVQARLEQCIRQGTVPPYCENCGAIETPTWRRAWSKVIQGSAQDADSCGDDPAMLFWRPEEFGPDGKTVIAFKQFKKSLADHDKDFVQLLLCNRESKRTSDCLSNLANITVACGLWLHKFKTMRPENKWNKQPPKDKGKRPTRRTKPPASTSTRSSRSKALASKRIGSSPGPMEASSPAGEDATTPADTGNDTTAANDEDAPPPSRSVSRRANSEEPPRSADKRENRWREEDAMKALHRAIQSSPARNMENRTLPFIEANLTPKPIRRSLFPASKDDDTMKTLSDASINVVRRSPRVASKQSNLTPSREGGTARLDDGPDNLFVCSDAENDPLPFPGSPTPRQKNRGVMLTPTKLNIPSSNSGSSMDGSTKRGTNSSPSRLTAEDLERASRERSGLTPCAYRISNLLKDGATQSSLQNSPRLRSFEFIGGLVLDIFDSDEDSIAQADSFYPFIPPHYETDSNWADWAAGTSISPRAAESTNDATLPNQQLDGGHTSAFKESDLLHLDPDDPILSSLLLSESSLNLHENLGDQPTTDDNSNIFDTTIANSDLLSMQPRTSGCVENPDAALASASTQEVNEKASVNVDSASSAQEAS</sequence>
<evidence type="ECO:0000313" key="3">
    <source>
        <dbReference type="EMBL" id="OJD23941.1"/>
    </source>
</evidence>
<dbReference type="AlphaFoldDB" id="A0A1J9R8G9"/>
<feature type="compositionally biased region" description="Low complexity" evidence="1">
    <location>
        <begin position="788"/>
        <end position="806"/>
    </location>
</feature>
<dbReference type="STRING" id="1658174.A0A1J9R8G9"/>
<feature type="region of interest" description="Disordered" evidence="1">
    <location>
        <begin position="1210"/>
        <end position="1236"/>
    </location>
</feature>
<feature type="compositionally biased region" description="Polar residues" evidence="1">
    <location>
        <begin position="1012"/>
        <end position="1021"/>
    </location>
</feature>
<evidence type="ECO:0000313" key="4">
    <source>
        <dbReference type="Proteomes" id="UP000242791"/>
    </source>
</evidence>
<dbReference type="GO" id="GO:0000183">
    <property type="term" value="P:rDNA heterochromatin formation"/>
    <property type="evidence" value="ECO:0007669"/>
    <property type="project" value="TreeGrafter"/>
</dbReference>
<dbReference type="PANTHER" id="PTHR39147:SF1">
    <property type="entry name" value="PROTEIN SPT21"/>
    <property type="match status" value="1"/>
</dbReference>
<feature type="compositionally biased region" description="Polar residues" evidence="1">
    <location>
        <begin position="1225"/>
        <end position="1236"/>
    </location>
</feature>
<feature type="domain" description="Ams2/SPT21 N-terminal" evidence="2">
    <location>
        <begin position="7"/>
        <end position="147"/>
    </location>
</feature>
<dbReference type="InterPro" id="IPR057725">
    <property type="entry name" value="Ams2-SPT21_N"/>
</dbReference>
<feature type="region of interest" description="Disordered" evidence="1">
    <location>
        <begin position="934"/>
        <end position="1034"/>
    </location>
</feature>
<feature type="region of interest" description="Disordered" evidence="1">
    <location>
        <begin position="494"/>
        <end position="613"/>
    </location>
</feature>
<feature type="compositionally biased region" description="Pro residues" evidence="1">
    <location>
        <begin position="541"/>
        <end position="552"/>
    </location>
</feature>
<dbReference type="Gene3D" id="3.30.50.10">
    <property type="entry name" value="Erythroid Transcription Factor GATA-1, subunit A"/>
    <property type="match status" value="1"/>
</dbReference>
<protein>
    <recommendedName>
        <fullName evidence="2">Ams2/SPT21 N-terminal domain-containing protein</fullName>
    </recommendedName>
</protein>
<dbReference type="VEuPathDB" id="FungiDB:ACJ73_04701"/>
<comment type="caution">
    <text evidence="3">The sequence shown here is derived from an EMBL/GenBank/DDBJ whole genome shotgun (WGS) entry which is preliminary data.</text>
</comment>
<dbReference type="GO" id="GO:0006357">
    <property type="term" value="P:regulation of transcription by RNA polymerase II"/>
    <property type="evidence" value="ECO:0007669"/>
    <property type="project" value="TreeGrafter"/>
</dbReference>
<feature type="compositionally biased region" description="Polar residues" evidence="1">
    <location>
        <begin position="511"/>
        <end position="525"/>
    </location>
</feature>
<dbReference type="InterPro" id="IPR042403">
    <property type="entry name" value="Spt21/Ams2"/>
</dbReference>
<dbReference type="InterPro" id="IPR013088">
    <property type="entry name" value="Znf_NHR/GATA"/>
</dbReference>
<feature type="compositionally biased region" description="Polar residues" evidence="1">
    <location>
        <begin position="251"/>
        <end position="264"/>
    </location>
</feature>
<accession>A0A1J9R8G9</accession>
<feature type="compositionally biased region" description="Basic and acidic residues" evidence="1">
    <location>
        <begin position="765"/>
        <end position="777"/>
    </location>
</feature>
<evidence type="ECO:0000256" key="1">
    <source>
        <dbReference type="SAM" id="MobiDB-lite"/>
    </source>
</evidence>
<feature type="compositionally biased region" description="Basic and acidic residues" evidence="1">
    <location>
        <begin position="853"/>
        <end position="868"/>
    </location>
</feature>
<dbReference type="PANTHER" id="PTHR39147">
    <property type="entry name" value="PROTEIN SPT21"/>
    <property type="match status" value="1"/>
</dbReference>
<gene>
    <name evidence="3" type="ORF">ACJ73_04701</name>
</gene>
<feature type="compositionally biased region" description="Basic residues" evidence="1">
    <location>
        <begin position="778"/>
        <end position="787"/>
    </location>
</feature>
<dbReference type="Proteomes" id="UP000242791">
    <property type="component" value="Unassembled WGS sequence"/>
</dbReference>
<dbReference type="GO" id="GO:0030466">
    <property type="term" value="P:silent mating-type cassette heterochromatin formation"/>
    <property type="evidence" value="ECO:0007669"/>
    <property type="project" value="TreeGrafter"/>
</dbReference>
<feature type="region of interest" description="Disordered" evidence="1">
    <location>
        <begin position="236"/>
        <end position="318"/>
    </location>
</feature>
<feature type="compositionally biased region" description="Polar residues" evidence="1">
    <location>
        <begin position="598"/>
        <end position="613"/>
    </location>
</feature>
<dbReference type="OrthoDB" id="3199820at2759"/>
<dbReference type="Pfam" id="PF25823">
    <property type="entry name" value="Ams2-SPT21_N"/>
    <property type="match status" value="1"/>
</dbReference>
<organism evidence="3 4">
    <name type="scientific">Blastomyces percursus</name>
    <dbReference type="NCBI Taxonomy" id="1658174"/>
    <lineage>
        <taxon>Eukaryota</taxon>
        <taxon>Fungi</taxon>
        <taxon>Dikarya</taxon>
        <taxon>Ascomycota</taxon>
        <taxon>Pezizomycotina</taxon>
        <taxon>Eurotiomycetes</taxon>
        <taxon>Eurotiomycetidae</taxon>
        <taxon>Onygenales</taxon>
        <taxon>Ajellomycetaceae</taxon>
        <taxon>Blastomyces</taxon>
    </lineage>
</organism>
<dbReference type="GO" id="GO:0008270">
    <property type="term" value="F:zinc ion binding"/>
    <property type="evidence" value="ECO:0007669"/>
    <property type="project" value="InterPro"/>
</dbReference>
<dbReference type="EMBL" id="LGTZ01000669">
    <property type="protein sequence ID" value="OJD23941.1"/>
    <property type="molecule type" value="Genomic_DNA"/>
</dbReference>
<evidence type="ECO:0000259" key="2">
    <source>
        <dbReference type="Pfam" id="PF25823"/>
    </source>
</evidence>